<feature type="domain" description="Protein kinase" evidence="1">
    <location>
        <begin position="1"/>
        <end position="194"/>
    </location>
</feature>
<proteinExistence type="predicted"/>
<organism evidence="2 3">
    <name type="scientific">Amanita muscaria (strain Koide BX008)</name>
    <dbReference type="NCBI Taxonomy" id="946122"/>
    <lineage>
        <taxon>Eukaryota</taxon>
        <taxon>Fungi</taxon>
        <taxon>Dikarya</taxon>
        <taxon>Basidiomycota</taxon>
        <taxon>Agaricomycotina</taxon>
        <taxon>Agaricomycetes</taxon>
        <taxon>Agaricomycetidae</taxon>
        <taxon>Agaricales</taxon>
        <taxon>Pluteineae</taxon>
        <taxon>Amanitaceae</taxon>
        <taxon>Amanita</taxon>
    </lineage>
</organism>
<sequence length="195" mass="23144">MGRILDHDYIVPLLWMRDKGFFPVFVCGNVNETNETLSEWRKSTKPSAGRRIQVMLKIAKAIQYLHSMGVIFQYIIGDIFLDSDFRAKLHFRGTTLRYIRETPSSHHMLGSDDKILYSNQTNIFIFGYLFYEMYFDRDMNLRDRLEFKRDIIAEKPSEPEISEDAWQLIQRCCAEDPRSRPSINEIVQEMESWKI</sequence>
<dbReference type="InterPro" id="IPR001245">
    <property type="entry name" value="Ser-Thr/Tyr_kinase_cat_dom"/>
</dbReference>
<dbReference type="GO" id="GO:0004672">
    <property type="term" value="F:protein kinase activity"/>
    <property type="evidence" value="ECO:0007669"/>
    <property type="project" value="InterPro"/>
</dbReference>
<dbReference type="InParanoid" id="A0A0C2X7P0"/>
<name>A0A0C2X7P0_AMAMK</name>
<evidence type="ECO:0000313" key="3">
    <source>
        <dbReference type="Proteomes" id="UP000054549"/>
    </source>
</evidence>
<keyword evidence="3" id="KW-1185">Reference proteome</keyword>
<feature type="non-terminal residue" evidence="2">
    <location>
        <position position="195"/>
    </location>
</feature>
<dbReference type="OrthoDB" id="26722at2759"/>
<dbReference type="Pfam" id="PF07714">
    <property type="entry name" value="PK_Tyr_Ser-Thr"/>
    <property type="match status" value="1"/>
</dbReference>
<reference evidence="2 3" key="1">
    <citation type="submission" date="2014-04" db="EMBL/GenBank/DDBJ databases">
        <title>Evolutionary Origins and Diversification of the Mycorrhizal Mutualists.</title>
        <authorList>
            <consortium name="DOE Joint Genome Institute"/>
            <consortium name="Mycorrhizal Genomics Consortium"/>
            <person name="Kohler A."/>
            <person name="Kuo A."/>
            <person name="Nagy L.G."/>
            <person name="Floudas D."/>
            <person name="Copeland A."/>
            <person name="Barry K.W."/>
            <person name="Cichocki N."/>
            <person name="Veneault-Fourrey C."/>
            <person name="LaButti K."/>
            <person name="Lindquist E.A."/>
            <person name="Lipzen A."/>
            <person name="Lundell T."/>
            <person name="Morin E."/>
            <person name="Murat C."/>
            <person name="Riley R."/>
            <person name="Ohm R."/>
            <person name="Sun H."/>
            <person name="Tunlid A."/>
            <person name="Henrissat B."/>
            <person name="Grigoriev I.V."/>
            <person name="Hibbett D.S."/>
            <person name="Martin F."/>
        </authorList>
    </citation>
    <scope>NUCLEOTIDE SEQUENCE [LARGE SCALE GENOMIC DNA]</scope>
    <source>
        <strain evidence="2 3">Koide BX008</strain>
    </source>
</reference>
<evidence type="ECO:0000313" key="2">
    <source>
        <dbReference type="EMBL" id="KIL70362.1"/>
    </source>
</evidence>
<gene>
    <name evidence="2" type="ORF">M378DRAFT_156487</name>
</gene>
<accession>A0A0C2X7P0</accession>
<dbReference type="SUPFAM" id="SSF56112">
    <property type="entry name" value="Protein kinase-like (PK-like)"/>
    <property type="match status" value="1"/>
</dbReference>
<dbReference type="HOGENOM" id="CLU_087973_0_0_1"/>
<dbReference type="InterPro" id="IPR011009">
    <property type="entry name" value="Kinase-like_dom_sf"/>
</dbReference>
<dbReference type="GO" id="GO:0005524">
    <property type="term" value="F:ATP binding"/>
    <property type="evidence" value="ECO:0007669"/>
    <property type="project" value="InterPro"/>
</dbReference>
<dbReference type="PROSITE" id="PS50011">
    <property type="entry name" value="PROTEIN_KINASE_DOM"/>
    <property type="match status" value="1"/>
</dbReference>
<evidence type="ECO:0000259" key="1">
    <source>
        <dbReference type="PROSITE" id="PS50011"/>
    </source>
</evidence>
<dbReference type="EMBL" id="KN818224">
    <property type="protein sequence ID" value="KIL70362.1"/>
    <property type="molecule type" value="Genomic_DNA"/>
</dbReference>
<dbReference type="AlphaFoldDB" id="A0A0C2X7P0"/>
<dbReference type="Gene3D" id="1.10.510.10">
    <property type="entry name" value="Transferase(Phosphotransferase) domain 1"/>
    <property type="match status" value="1"/>
</dbReference>
<protein>
    <recommendedName>
        <fullName evidence="1">Protein kinase domain-containing protein</fullName>
    </recommendedName>
</protein>
<dbReference type="Proteomes" id="UP000054549">
    <property type="component" value="Unassembled WGS sequence"/>
</dbReference>
<dbReference type="InterPro" id="IPR000719">
    <property type="entry name" value="Prot_kinase_dom"/>
</dbReference>